<evidence type="ECO:0000259" key="19">
    <source>
        <dbReference type="PROSITE" id="PS51462"/>
    </source>
</evidence>
<dbReference type="InterPro" id="IPR013785">
    <property type="entry name" value="Aldolase_TIM"/>
</dbReference>
<feature type="binding site" evidence="17">
    <location>
        <position position="36"/>
    </location>
    <ligand>
        <name>8-oxo-dGTP</name>
        <dbReference type="ChEBI" id="CHEBI:77896"/>
    </ligand>
</feature>
<keyword evidence="8 18" id="KW-0460">Magnesium</keyword>
<proteinExistence type="inferred from homology"/>
<keyword evidence="9" id="KW-0234">DNA repair</keyword>
<dbReference type="SUPFAM" id="SSF55811">
    <property type="entry name" value="Nudix"/>
    <property type="match status" value="1"/>
</dbReference>
<evidence type="ECO:0000256" key="18">
    <source>
        <dbReference type="PIRSR" id="PIRSR603561-2"/>
    </source>
</evidence>
<dbReference type="InterPro" id="IPR015797">
    <property type="entry name" value="NUDIX_hydrolase-like_dom_sf"/>
</dbReference>
<dbReference type="NCBIfam" id="NF006530">
    <property type="entry name" value="PRK08999.1"/>
    <property type="match status" value="1"/>
</dbReference>
<dbReference type="EC" id="3.6.1.55" evidence="12"/>
<dbReference type="CDD" id="cd03425">
    <property type="entry name" value="NUDIX_MutT_NudA_like"/>
    <property type="match status" value="1"/>
</dbReference>
<dbReference type="NCBIfam" id="TIGR00586">
    <property type="entry name" value="mutt"/>
    <property type="match status" value="1"/>
</dbReference>
<keyword evidence="4" id="KW-0235">DNA replication</keyword>
<reference evidence="20" key="2">
    <citation type="journal article" date="2020" name="Microorganisms">
        <title>Osmotic Adaptation and Compatible Solute Biosynthesis of Phototrophic Bacteria as Revealed from Genome Analyses.</title>
        <authorList>
            <person name="Imhoff J.F."/>
            <person name="Rahn T."/>
            <person name="Kunzel S."/>
            <person name="Keller A."/>
            <person name="Neulinger S.C."/>
        </authorList>
    </citation>
    <scope>NUCLEOTIDE SEQUENCE</scope>
    <source>
        <strain evidence="20">DSM 11080</strain>
    </source>
</reference>
<dbReference type="InterPro" id="IPR022998">
    <property type="entry name" value="ThiamineP_synth_TenI"/>
</dbReference>
<comment type="caution">
    <text evidence="20">The sequence shown here is derived from an EMBL/GenBank/DDBJ whole genome shotgun (WGS) entry which is preliminary data.</text>
</comment>
<dbReference type="Gene3D" id="3.90.79.10">
    <property type="entry name" value="Nucleoside Triphosphate Pyrophosphohydrolase"/>
    <property type="match status" value="1"/>
</dbReference>
<dbReference type="Pfam" id="PF14815">
    <property type="entry name" value="NUDIX_4"/>
    <property type="match status" value="1"/>
</dbReference>
<evidence type="ECO:0000256" key="5">
    <source>
        <dbReference type="ARBA" id="ARBA00022723"/>
    </source>
</evidence>
<reference evidence="20" key="1">
    <citation type="submission" date="2017-08" db="EMBL/GenBank/DDBJ databases">
        <authorList>
            <person name="Imhoff J.F."/>
            <person name="Rahn T."/>
            <person name="Kuenzel S."/>
            <person name="Neulinger S.C."/>
        </authorList>
    </citation>
    <scope>NUCLEOTIDE SEQUENCE</scope>
    <source>
        <strain evidence="20">DSM 11080</strain>
    </source>
</reference>
<dbReference type="InterPro" id="IPR036206">
    <property type="entry name" value="ThiamineP_synth_sf"/>
</dbReference>
<evidence type="ECO:0000256" key="6">
    <source>
        <dbReference type="ARBA" id="ARBA00022763"/>
    </source>
</evidence>
<dbReference type="Proteomes" id="UP001296776">
    <property type="component" value="Unassembled WGS sequence"/>
</dbReference>
<gene>
    <name evidence="20" type="ORF">CKO40_14705</name>
</gene>
<evidence type="ECO:0000256" key="17">
    <source>
        <dbReference type="PIRSR" id="PIRSR603561-1"/>
    </source>
</evidence>
<comment type="cofactor">
    <cofactor evidence="1 18">
        <name>Mg(2+)</name>
        <dbReference type="ChEBI" id="CHEBI:18420"/>
    </cofactor>
</comment>
<dbReference type="PROSITE" id="PS51462">
    <property type="entry name" value="NUDIX"/>
    <property type="match status" value="1"/>
</dbReference>
<sequence>MSIPPAASKVVIHVAAGIVNDTKGRVLIAKRPEAAHQGGLWEFPGGKLESGESVEQGLRRELAEELGIQVCVSRPLIRLSHDYRDRRVLLDIHQVLDYQGIPQGREGQPLEWLTPEEMDADRFPAADRPVISALRLPSRYLITGAAPAAPDAFLMHLEQRLARTGVPIVQLRAPWLDTDRYADLARRCAALCRRMGALLLVNCEVELATRLPVDGLHLSEQRLLALDQRPDLGRCLIGASCHDADTLARAATLGLDYALLSPVCPTRSHPESEPLGWKRFAELVDPAPLPVYALGGVGDPDLQIAWRHGAQGVAGISGFWSRSS</sequence>
<protein>
    <recommendedName>
        <fullName evidence="13">8-oxo-dGTP diphosphatase</fullName>
        <ecNumber evidence="12">3.6.1.55</ecNumber>
    </recommendedName>
    <alternativeName>
        <fullName evidence="16">7,8-dihydro-8-oxoguanine-triphosphatase</fullName>
    </alternativeName>
    <alternativeName>
        <fullName evidence="15">Mutator protein MutT</fullName>
    </alternativeName>
    <alternativeName>
        <fullName evidence="14">dGTP pyrophosphohydrolase</fullName>
    </alternativeName>
</protein>
<dbReference type="SUPFAM" id="SSF51391">
    <property type="entry name" value="Thiamin phosphate synthase"/>
    <property type="match status" value="1"/>
</dbReference>
<keyword evidence="5 18" id="KW-0479">Metal-binding</keyword>
<dbReference type="EMBL" id="NRSJ01000028">
    <property type="protein sequence ID" value="MBK1705768.1"/>
    <property type="molecule type" value="Genomic_DNA"/>
</dbReference>
<dbReference type="GO" id="GO:0044715">
    <property type="term" value="F:8-oxo-dGDP phosphatase activity"/>
    <property type="evidence" value="ECO:0007669"/>
    <property type="project" value="TreeGrafter"/>
</dbReference>
<dbReference type="Gene3D" id="3.20.20.70">
    <property type="entry name" value="Aldolase class I"/>
    <property type="match status" value="1"/>
</dbReference>
<dbReference type="GO" id="GO:0044716">
    <property type="term" value="F:8-oxo-GDP phosphatase activity"/>
    <property type="evidence" value="ECO:0007669"/>
    <property type="project" value="TreeGrafter"/>
</dbReference>
<dbReference type="AlphaFoldDB" id="A0AAJ0XAW9"/>
<evidence type="ECO:0000256" key="2">
    <source>
        <dbReference type="ARBA" id="ARBA00005582"/>
    </source>
</evidence>
<evidence type="ECO:0000256" key="1">
    <source>
        <dbReference type="ARBA" id="ARBA00001946"/>
    </source>
</evidence>
<dbReference type="InterPro" id="IPR003561">
    <property type="entry name" value="Mutator_MutT"/>
</dbReference>
<feature type="binding site" evidence="17">
    <location>
        <begin position="42"/>
        <end position="45"/>
    </location>
    <ligand>
        <name>8-oxo-dGTP</name>
        <dbReference type="ChEBI" id="CHEBI:77896"/>
    </ligand>
</feature>
<dbReference type="GO" id="GO:0008413">
    <property type="term" value="F:8-oxo-7,8-dihydroguanosine triphosphate pyrophosphatase activity"/>
    <property type="evidence" value="ECO:0007669"/>
    <property type="project" value="InterPro"/>
</dbReference>
<dbReference type="PRINTS" id="PR00502">
    <property type="entry name" value="NUDIXFAMILY"/>
</dbReference>
<evidence type="ECO:0000313" key="21">
    <source>
        <dbReference type="Proteomes" id="UP001296776"/>
    </source>
</evidence>
<organism evidence="20 21">
    <name type="scientific">Halochromatium glycolicum</name>
    <dbReference type="NCBI Taxonomy" id="85075"/>
    <lineage>
        <taxon>Bacteria</taxon>
        <taxon>Pseudomonadati</taxon>
        <taxon>Pseudomonadota</taxon>
        <taxon>Gammaproteobacteria</taxon>
        <taxon>Chromatiales</taxon>
        <taxon>Chromatiaceae</taxon>
        <taxon>Halochromatium</taxon>
    </lineage>
</organism>
<dbReference type="InterPro" id="IPR047127">
    <property type="entry name" value="MutT-like"/>
</dbReference>
<comment type="catalytic activity">
    <reaction evidence="10">
        <text>8-oxo-dGTP + H2O = 8-oxo-dGMP + diphosphate + H(+)</text>
        <dbReference type="Rhea" id="RHEA:31575"/>
        <dbReference type="ChEBI" id="CHEBI:15377"/>
        <dbReference type="ChEBI" id="CHEBI:15378"/>
        <dbReference type="ChEBI" id="CHEBI:33019"/>
        <dbReference type="ChEBI" id="CHEBI:63224"/>
        <dbReference type="ChEBI" id="CHEBI:77896"/>
        <dbReference type="EC" id="3.6.1.55"/>
    </reaction>
</comment>
<dbReference type="InterPro" id="IPR020084">
    <property type="entry name" value="NUDIX_hydrolase_CS"/>
</dbReference>
<dbReference type="GO" id="GO:0035539">
    <property type="term" value="F:8-oxo-7,8-dihydrodeoxyguanosine triphosphate pyrophosphatase activity"/>
    <property type="evidence" value="ECO:0007669"/>
    <property type="project" value="UniProtKB-EC"/>
</dbReference>
<feature type="domain" description="Nudix hydrolase" evidence="19">
    <location>
        <begin position="9"/>
        <end position="136"/>
    </location>
</feature>
<evidence type="ECO:0000256" key="14">
    <source>
        <dbReference type="ARBA" id="ARBA00041592"/>
    </source>
</evidence>
<dbReference type="Pfam" id="PF02581">
    <property type="entry name" value="TMP-TENI"/>
    <property type="match status" value="1"/>
</dbReference>
<name>A0AAJ0XAW9_9GAMM</name>
<evidence type="ECO:0000256" key="4">
    <source>
        <dbReference type="ARBA" id="ARBA00022705"/>
    </source>
</evidence>
<evidence type="ECO:0000256" key="11">
    <source>
        <dbReference type="ARBA" id="ARBA00036904"/>
    </source>
</evidence>
<evidence type="ECO:0000256" key="12">
    <source>
        <dbReference type="ARBA" id="ARBA00038905"/>
    </source>
</evidence>
<dbReference type="GO" id="GO:0006281">
    <property type="term" value="P:DNA repair"/>
    <property type="evidence" value="ECO:0007669"/>
    <property type="project" value="UniProtKB-KW"/>
</dbReference>
<dbReference type="PANTHER" id="PTHR47707">
    <property type="entry name" value="8-OXO-DGTP DIPHOSPHATASE"/>
    <property type="match status" value="1"/>
</dbReference>
<keyword evidence="21" id="KW-1185">Reference proteome</keyword>
<evidence type="ECO:0000256" key="15">
    <source>
        <dbReference type="ARBA" id="ARBA00041979"/>
    </source>
</evidence>
<dbReference type="CDD" id="cd00564">
    <property type="entry name" value="TMP_TenI"/>
    <property type="match status" value="1"/>
</dbReference>
<comment type="catalytic activity">
    <reaction evidence="11">
        <text>8-oxo-GTP + H2O = 8-oxo-GMP + diphosphate + H(+)</text>
        <dbReference type="Rhea" id="RHEA:67616"/>
        <dbReference type="ChEBI" id="CHEBI:15377"/>
        <dbReference type="ChEBI" id="CHEBI:15378"/>
        <dbReference type="ChEBI" id="CHEBI:33019"/>
        <dbReference type="ChEBI" id="CHEBI:143553"/>
        <dbReference type="ChEBI" id="CHEBI:145694"/>
    </reaction>
</comment>
<feature type="binding site" evidence="17">
    <location>
        <position position="31"/>
    </location>
    <ligand>
        <name>8-oxo-dGTP</name>
        <dbReference type="ChEBI" id="CHEBI:77896"/>
    </ligand>
</feature>
<dbReference type="PANTHER" id="PTHR47707:SF1">
    <property type="entry name" value="NUDIX HYDROLASE FAMILY PROTEIN"/>
    <property type="match status" value="1"/>
</dbReference>
<keyword evidence="7" id="KW-0378">Hydrolase</keyword>
<evidence type="ECO:0000256" key="10">
    <source>
        <dbReference type="ARBA" id="ARBA00035861"/>
    </source>
</evidence>
<dbReference type="InterPro" id="IPR000086">
    <property type="entry name" value="NUDIX_hydrolase_dom"/>
</dbReference>
<evidence type="ECO:0000256" key="13">
    <source>
        <dbReference type="ARBA" id="ARBA00040794"/>
    </source>
</evidence>
<dbReference type="GO" id="GO:0046872">
    <property type="term" value="F:metal ion binding"/>
    <property type="evidence" value="ECO:0007669"/>
    <property type="project" value="UniProtKB-KW"/>
</dbReference>
<dbReference type="FunFam" id="3.90.79.10:FF:000014">
    <property type="entry name" value="8-oxo-dGTP diphosphatase MutT"/>
    <property type="match status" value="1"/>
</dbReference>
<evidence type="ECO:0000256" key="3">
    <source>
        <dbReference type="ARBA" id="ARBA00022457"/>
    </source>
</evidence>
<dbReference type="GO" id="GO:0009228">
    <property type="term" value="P:thiamine biosynthetic process"/>
    <property type="evidence" value="ECO:0007669"/>
    <property type="project" value="UniProtKB-KW"/>
</dbReference>
<evidence type="ECO:0000256" key="8">
    <source>
        <dbReference type="ARBA" id="ARBA00022842"/>
    </source>
</evidence>
<dbReference type="RefSeq" id="WP_200346987.1">
    <property type="nucleotide sequence ID" value="NZ_NRSJ01000028.1"/>
</dbReference>
<dbReference type="GO" id="GO:0006260">
    <property type="term" value="P:DNA replication"/>
    <property type="evidence" value="ECO:0007669"/>
    <property type="project" value="UniProtKB-KW"/>
</dbReference>
<evidence type="ECO:0000256" key="7">
    <source>
        <dbReference type="ARBA" id="ARBA00022801"/>
    </source>
</evidence>
<feature type="binding site" evidence="18">
    <location>
        <position position="45"/>
    </location>
    <ligand>
        <name>Mg(2+)</name>
        <dbReference type="ChEBI" id="CHEBI:18420"/>
    </ligand>
</feature>
<accession>A0AAJ0XAW9</accession>
<evidence type="ECO:0000313" key="20">
    <source>
        <dbReference type="EMBL" id="MBK1705768.1"/>
    </source>
</evidence>
<keyword evidence="3" id="KW-0515">Mutator protein</keyword>
<comment type="similarity">
    <text evidence="2">Belongs to the Nudix hydrolase family.</text>
</comment>
<feature type="binding site" evidence="18">
    <location>
        <position position="65"/>
    </location>
    <ligand>
        <name>Mg(2+)</name>
        <dbReference type="ChEBI" id="CHEBI:18420"/>
    </ligand>
</feature>
<evidence type="ECO:0000256" key="9">
    <source>
        <dbReference type="ARBA" id="ARBA00023204"/>
    </source>
</evidence>
<keyword evidence="6" id="KW-0227">DNA damage</keyword>
<dbReference type="InterPro" id="IPR020476">
    <property type="entry name" value="Nudix_hydrolase"/>
</dbReference>
<evidence type="ECO:0000256" key="16">
    <source>
        <dbReference type="ARBA" id="ARBA00042798"/>
    </source>
</evidence>
<dbReference type="PROSITE" id="PS00893">
    <property type="entry name" value="NUDIX_BOX"/>
    <property type="match status" value="1"/>
</dbReference>
<dbReference type="InterPro" id="IPR029119">
    <property type="entry name" value="MutY_C"/>
</dbReference>